<feature type="region of interest" description="Disordered" evidence="1">
    <location>
        <begin position="17"/>
        <end position="52"/>
    </location>
</feature>
<evidence type="ECO:0000313" key="2">
    <source>
        <dbReference type="EMBL" id="CBY09532.1"/>
    </source>
</evidence>
<proteinExistence type="predicted"/>
<gene>
    <name evidence="2" type="ORF">GSOID_T00008535001</name>
</gene>
<sequence>MKIFALTLAALASAQKNKNKNNKNNNYAPTTDAPTTEPNYPGTDAPGPYGGGAGGAYGDPHFMVKSPSQSALCFDFNPSEGTDMNLLVDPLTALSISATAKGRDNGKVFMDSIHFASPGGAHLEFDIDGVHVAGLGDAVVTSAHPLTGAQSYGDINFIEKWSVDGLHEHTKVQIEDGPVFIIKGNLKKESLSFAVEDTEGISNRSRGIIGQFIRDDSYFIADNGDDTATVTSGGMSVEATRENFHHTSNCWVINDEDMLFMMANL</sequence>
<evidence type="ECO:0000256" key="1">
    <source>
        <dbReference type="SAM" id="MobiDB-lite"/>
    </source>
</evidence>
<accession>E4XEC9</accession>
<keyword evidence="3" id="KW-1185">Reference proteome</keyword>
<dbReference type="AlphaFoldDB" id="E4XEC9"/>
<organism evidence="2">
    <name type="scientific">Oikopleura dioica</name>
    <name type="common">Tunicate</name>
    <dbReference type="NCBI Taxonomy" id="34765"/>
    <lineage>
        <taxon>Eukaryota</taxon>
        <taxon>Metazoa</taxon>
        <taxon>Chordata</taxon>
        <taxon>Tunicata</taxon>
        <taxon>Appendicularia</taxon>
        <taxon>Copelata</taxon>
        <taxon>Oikopleuridae</taxon>
        <taxon>Oikopleura</taxon>
    </lineage>
</organism>
<reference evidence="2" key="1">
    <citation type="journal article" date="2010" name="Science">
        <title>Plasticity of animal genome architecture unmasked by rapid evolution of a pelagic tunicate.</title>
        <authorList>
            <person name="Denoeud F."/>
            <person name="Henriet S."/>
            <person name="Mungpakdee S."/>
            <person name="Aury J.M."/>
            <person name="Da Silva C."/>
            <person name="Brinkmann H."/>
            <person name="Mikhaleva J."/>
            <person name="Olsen L.C."/>
            <person name="Jubin C."/>
            <person name="Canestro C."/>
            <person name="Bouquet J.M."/>
            <person name="Danks G."/>
            <person name="Poulain J."/>
            <person name="Campsteijn C."/>
            <person name="Adamski M."/>
            <person name="Cross I."/>
            <person name="Yadetie F."/>
            <person name="Muffato M."/>
            <person name="Louis A."/>
            <person name="Butcher S."/>
            <person name="Tsagkogeorga G."/>
            <person name="Konrad A."/>
            <person name="Singh S."/>
            <person name="Jensen M.F."/>
            <person name="Cong E.H."/>
            <person name="Eikeseth-Otteraa H."/>
            <person name="Noel B."/>
            <person name="Anthouard V."/>
            <person name="Porcel B.M."/>
            <person name="Kachouri-Lafond R."/>
            <person name="Nishino A."/>
            <person name="Ugolini M."/>
            <person name="Chourrout P."/>
            <person name="Nishida H."/>
            <person name="Aasland R."/>
            <person name="Huzurbazar S."/>
            <person name="Westhof E."/>
            <person name="Delsuc F."/>
            <person name="Lehrach H."/>
            <person name="Reinhardt R."/>
            <person name="Weissenbach J."/>
            <person name="Roy S.W."/>
            <person name="Artiguenave F."/>
            <person name="Postlethwait J.H."/>
            <person name="Manak J.R."/>
            <person name="Thompson E.M."/>
            <person name="Jaillon O."/>
            <person name="Du Pasquier L."/>
            <person name="Boudinot P."/>
            <person name="Liberles D.A."/>
            <person name="Volff J.N."/>
            <person name="Philippe H."/>
            <person name="Lenhard B."/>
            <person name="Roest Crollius H."/>
            <person name="Wincker P."/>
            <person name="Chourrout D."/>
        </authorList>
    </citation>
    <scope>NUCLEOTIDE SEQUENCE [LARGE SCALE GENOMIC DNA]</scope>
</reference>
<dbReference type="EMBL" id="FN653041">
    <property type="protein sequence ID" value="CBY09532.1"/>
    <property type="molecule type" value="Genomic_DNA"/>
</dbReference>
<name>E4XEC9_OIKDI</name>
<protein>
    <submittedName>
        <fullName evidence="2">Uncharacterized protein</fullName>
    </submittedName>
</protein>
<dbReference type="Proteomes" id="UP000001307">
    <property type="component" value="Unassembled WGS sequence"/>
</dbReference>
<dbReference type="InParanoid" id="E4XEC9"/>
<dbReference type="OrthoDB" id="299997at2759"/>
<evidence type="ECO:0000313" key="3">
    <source>
        <dbReference type="Proteomes" id="UP000001307"/>
    </source>
</evidence>
<feature type="compositionally biased region" description="Polar residues" evidence="1">
    <location>
        <begin position="27"/>
        <end position="38"/>
    </location>
</feature>